<protein>
    <submittedName>
        <fullName evidence="2">Uncharacterized protein</fullName>
    </submittedName>
</protein>
<name>A0A0F3L0G4_9GAMM</name>
<sequence length="340" mass="39061">MAKLWEDTIVTVIRDEKWLHALRRGAPITGYPMPQLNMSGNAEQKLGDLVDVTDDRFFLFEVKAEREDIEDEWNTKNAEDGHKKKAFLALHACVYGPKRPSGWNALVDRSLRGHFLAYWAEEYDDDQLNEDDVAEAWMPPHKASWRDLIKARNQVVVTPYILGCLDLWTEEGGEHITERYRNAIRPGFFQAAPEKRYVRLHVPLSLLYEGAGRTFFIDRDAPGETIYAESRWGLELAEMSNYIQQLCARFGSQPEPLHAVIMSSSGRFFRVVTTTAELKDMVTPSPKSAPNATRRVQAEVVAMSRDDKDEWRNRLQEEERRAANLESNIPTRSRRTYGGS</sequence>
<keyword evidence="1" id="KW-0175">Coiled coil</keyword>
<dbReference type="OrthoDB" id="495728at2"/>
<reference evidence="2 3" key="1">
    <citation type="submission" date="2015-03" db="EMBL/GenBank/DDBJ databases">
        <title>Draft genome sequence of Luteibacter yeojuensis strain SU11.</title>
        <authorList>
            <person name="Sulaiman J."/>
            <person name="Priya K."/>
            <person name="Chan K.-G."/>
        </authorList>
    </citation>
    <scope>NUCLEOTIDE SEQUENCE [LARGE SCALE GENOMIC DNA]</scope>
    <source>
        <strain evidence="2 3">SU11</strain>
    </source>
</reference>
<evidence type="ECO:0000313" key="2">
    <source>
        <dbReference type="EMBL" id="KJV36968.1"/>
    </source>
</evidence>
<dbReference type="RefSeq" id="WP_045827841.1">
    <property type="nucleotide sequence ID" value="NZ_JZRB01000003.1"/>
</dbReference>
<dbReference type="EMBL" id="JZRB01000003">
    <property type="protein sequence ID" value="KJV36968.1"/>
    <property type="molecule type" value="Genomic_DNA"/>
</dbReference>
<accession>A0A0F3L0G4</accession>
<proteinExistence type="predicted"/>
<organism evidence="2 3">
    <name type="scientific">Luteibacter yeojuensis</name>
    <dbReference type="NCBI Taxonomy" id="345309"/>
    <lineage>
        <taxon>Bacteria</taxon>
        <taxon>Pseudomonadati</taxon>
        <taxon>Pseudomonadota</taxon>
        <taxon>Gammaproteobacteria</taxon>
        <taxon>Lysobacterales</taxon>
        <taxon>Rhodanobacteraceae</taxon>
        <taxon>Luteibacter</taxon>
    </lineage>
</organism>
<comment type="caution">
    <text evidence="2">The sequence shown here is derived from an EMBL/GenBank/DDBJ whole genome shotgun (WGS) entry which is preliminary data.</text>
</comment>
<evidence type="ECO:0000313" key="3">
    <source>
        <dbReference type="Proteomes" id="UP000033651"/>
    </source>
</evidence>
<feature type="coiled-coil region" evidence="1">
    <location>
        <begin position="301"/>
        <end position="328"/>
    </location>
</feature>
<keyword evidence="3" id="KW-1185">Reference proteome</keyword>
<dbReference type="Proteomes" id="UP000033651">
    <property type="component" value="Unassembled WGS sequence"/>
</dbReference>
<evidence type="ECO:0000256" key="1">
    <source>
        <dbReference type="SAM" id="Coils"/>
    </source>
</evidence>
<gene>
    <name evidence="2" type="ORF">VI08_01885</name>
</gene>
<dbReference type="AlphaFoldDB" id="A0A0F3L0G4"/>
<dbReference type="PATRIC" id="fig|345309.4.peg.2245"/>